<feature type="signal peptide" evidence="1">
    <location>
        <begin position="1"/>
        <end position="18"/>
    </location>
</feature>
<accession>A0ABR3TTI4</accession>
<name>A0ABR3TTI4_9PEZI</name>
<dbReference type="EMBL" id="JAKEKT020000024">
    <property type="protein sequence ID" value="KAL1644177.1"/>
    <property type="molecule type" value="Genomic_DNA"/>
</dbReference>
<keyword evidence="3" id="KW-1185">Reference proteome</keyword>
<keyword evidence="1" id="KW-0732">Signal</keyword>
<gene>
    <name evidence="2" type="ORF">SLS58_004457</name>
</gene>
<feature type="chain" id="PRO_5046381936" evidence="1">
    <location>
        <begin position="19"/>
        <end position="104"/>
    </location>
</feature>
<evidence type="ECO:0000256" key="1">
    <source>
        <dbReference type="SAM" id="SignalP"/>
    </source>
</evidence>
<reference evidence="2 3" key="1">
    <citation type="journal article" date="2023" name="Plant Dis.">
        <title>First Report of Diplodia intermedia Causing Canker and Dieback Diseases on Apple Trees in Canada.</title>
        <authorList>
            <person name="Ellouze W."/>
            <person name="Ilyukhin E."/>
            <person name="Sulman M."/>
            <person name="Ali S."/>
        </authorList>
    </citation>
    <scope>NUCLEOTIDE SEQUENCE [LARGE SCALE GENOMIC DNA]</scope>
    <source>
        <strain evidence="2 3">M45-28</strain>
    </source>
</reference>
<sequence>MKSFFAVIIAAVAAPALAATASMNDIVTRTPVEMPSQSTPCPTLSIVKTNGTLITMSHDGSGMDAGSTPTMSTPGASYTGAAVANSAGLSGAVAAAFGLAAFIL</sequence>
<proteinExistence type="predicted"/>
<evidence type="ECO:0000313" key="2">
    <source>
        <dbReference type="EMBL" id="KAL1644177.1"/>
    </source>
</evidence>
<organism evidence="2 3">
    <name type="scientific">Diplodia intermedia</name>
    <dbReference type="NCBI Taxonomy" id="856260"/>
    <lineage>
        <taxon>Eukaryota</taxon>
        <taxon>Fungi</taxon>
        <taxon>Dikarya</taxon>
        <taxon>Ascomycota</taxon>
        <taxon>Pezizomycotina</taxon>
        <taxon>Dothideomycetes</taxon>
        <taxon>Dothideomycetes incertae sedis</taxon>
        <taxon>Botryosphaeriales</taxon>
        <taxon>Botryosphaeriaceae</taxon>
        <taxon>Diplodia</taxon>
    </lineage>
</organism>
<protein>
    <submittedName>
        <fullName evidence="2">Uncharacterized protein</fullName>
    </submittedName>
</protein>
<dbReference type="Proteomes" id="UP001521184">
    <property type="component" value="Unassembled WGS sequence"/>
</dbReference>
<comment type="caution">
    <text evidence="2">The sequence shown here is derived from an EMBL/GenBank/DDBJ whole genome shotgun (WGS) entry which is preliminary data.</text>
</comment>
<evidence type="ECO:0000313" key="3">
    <source>
        <dbReference type="Proteomes" id="UP001521184"/>
    </source>
</evidence>